<keyword evidence="1" id="KW-0732">Signal</keyword>
<name>A0AAN7ZFE6_9COLE</name>
<evidence type="ECO:0008006" key="4">
    <source>
        <dbReference type="Google" id="ProtNLM"/>
    </source>
</evidence>
<accession>A0AAN7ZFE6</accession>
<dbReference type="EMBL" id="JAVRBK010000007">
    <property type="protein sequence ID" value="KAK5641477.1"/>
    <property type="molecule type" value="Genomic_DNA"/>
</dbReference>
<protein>
    <recommendedName>
        <fullName evidence="4">Chitin-binding type-2 domain-containing protein</fullName>
    </recommendedName>
</protein>
<feature type="signal peptide" evidence="1">
    <location>
        <begin position="1"/>
        <end position="26"/>
    </location>
</feature>
<keyword evidence="3" id="KW-1185">Reference proteome</keyword>
<gene>
    <name evidence="2" type="ORF">RI129_010024</name>
</gene>
<evidence type="ECO:0000256" key="1">
    <source>
        <dbReference type="SAM" id="SignalP"/>
    </source>
</evidence>
<sequence>MKSSFHVKLFVAIAIHIILTINLTDGLDVRQLAPPLTDDDKCKAAGPIGLACKSCLEIGRCVCTNASGCTDSGWSIISLGNCPNGQTCDNGKCVSNHMCVPTANTEFICTSTGMFPDPYSCISYHFCAPDANTGAVIPKSTPATCEKDGEQQYGYNPLTTFCSTKLLNNRCTTLPIPLCKKPFETGIVGNNPSLYYLCLNVTSGTTVTDVLYPIIQKCPFGRRYNIATQECRSI</sequence>
<evidence type="ECO:0000313" key="3">
    <source>
        <dbReference type="Proteomes" id="UP001329430"/>
    </source>
</evidence>
<dbReference type="Proteomes" id="UP001329430">
    <property type="component" value="Chromosome 7"/>
</dbReference>
<feature type="chain" id="PRO_5043005040" description="Chitin-binding type-2 domain-containing protein" evidence="1">
    <location>
        <begin position="27"/>
        <end position="234"/>
    </location>
</feature>
<proteinExistence type="predicted"/>
<dbReference type="AlphaFoldDB" id="A0AAN7ZFE6"/>
<comment type="caution">
    <text evidence="2">The sequence shown here is derived from an EMBL/GenBank/DDBJ whole genome shotgun (WGS) entry which is preliminary data.</text>
</comment>
<reference evidence="2 3" key="1">
    <citation type="journal article" date="2024" name="Insects">
        <title>An Improved Chromosome-Level Genome Assembly of the Firefly Pyrocoelia pectoralis.</title>
        <authorList>
            <person name="Fu X."/>
            <person name="Meyer-Rochow V.B."/>
            <person name="Ballantyne L."/>
            <person name="Zhu X."/>
        </authorList>
    </citation>
    <scope>NUCLEOTIDE SEQUENCE [LARGE SCALE GENOMIC DNA]</scope>
    <source>
        <strain evidence="2">XCY_ONT2</strain>
    </source>
</reference>
<organism evidence="2 3">
    <name type="scientific">Pyrocoelia pectoralis</name>
    <dbReference type="NCBI Taxonomy" id="417401"/>
    <lineage>
        <taxon>Eukaryota</taxon>
        <taxon>Metazoa</taxon>
        <taxon>Ecdysozoa</taxon>
        <taxon>Arthropoda</taxon>
        <taxon>Hexapoda</taxon>
        <taxon>Insecta</taxon>
        <taxon>Pterygota</taxon>
        <taxon>Neoptera</taxon>
        <taxon>Endopterygota</taxon>
        <taxon>Coleoptera</taxon>
        <taxon>Polyphaga</taxon>
        <taxon>Elateriformia</taxon>
        <taxon>Elateroidea</taxon>
        <taxon>Lampyridae</taxon>
        <taxon>Lampyrinae</taxon>
        <taxon>Pyrocoelia</taxon>
    </lineage>
</organism>
<evidence type="ECO:0000313" key="2">
    <source>
        <dbReference type="EMBL" id="KAK5641477.1"/>
    </source>
</evidence>